<feature type="signal peptide" evidence="1">
    <location>
        <begin position="1"/>
        <end position="21"/>
    </location>
</feature>
<dbReference type="RefSeq" id="WP_343781642.1">
    <property type="nucleotide sequence ID" value="NZ_BAAACZ010000005.1"/>
</dbReference>
<keyword evidence="3" id="KW-1185">Reference proteome</keyword>
<protein>
    <recommendedName>
        <fullName evidence="4">YhgE/Pip domain-containing protein</fullName>
    </recommendedName>
</protein>
<comment type="caution">
    <text evidence="2">The sequence shown here is derived from an EMBL/GenBank/DDBJ whole genome shotgun (WGS) entry which is preliminary data.</text>
</comment>
<proteinExistence type="predicted"/>
<evidence type="ECO:0000313" key="2">
    <source>
        <dbReference type="EMBL" id="GAA0453695.1"/>
    </source>
</evidence>
<name>A0ABN0ZNE5_9BACI</name>
<feature type="chain" id="PRO_5046372367" description="YhgE/Pip domain-containing protein" evidence="1">
    <location>
        <begin position="22"/>
        <end position="603"/>
    </location>
</feature>
<sequence length="603" mass="66328">MKRLLFIVIASLLLIPSFAIATSGESESDEPSSTQGEGSYSEKHEVIYATLDAGGEQDAMYVVNQFNVTESGEMVDFGPYESVQNLTNLEEMSLNSDEVTFSATEDQFYYQGNLNGMPLPWTFDVGYTLDGEEVDANDILGEDGQLQIEIETNANDDVDPVFYDNYLLQISLTLDSEIYNQIEAEDGTIASAGKNKQVTFTVMPGEDEHFIVEANVSDFEFDGVEISALPASMSVDQPETGEMKDEMSSLSDGIAEVHDGVGDLQDGVSEMNDGIIELHDGSFEYLDGMRELDDGSSDLIEGSLAIDDALRQMSAGFDADHEMDFSEIEELSQGLKEIADGLYEIEGGLSELRGNYQEALEALDNAIEAIPSGELDEEDIEGVYASGADRDVVDQLVETYEAALQAKGTYDAVSEAFNVVDPVLSELEHSIHDIASNLDMIADELAGSIDDMDFIDDLAQLQEGLNEISSQYGEFHAGLIEYTDGVGELSESYSDIHDGIGELSEGTAELEDGVHELHDGTGELAEETSNLPDQMQEEIDEMMNDFDHSDFDPVSFVSERNEAIETVQFVIQTESITMEDDDDEEIVEEEDKGIWERFLDLFR</sequence>
<dbReference type="EMBL" id="BAAACZ010000005">
    <property type="protein sequence ID" value="GAA0453695.1"/>
    <property type="molecule type" value="Genomic_DNA"/>
</dbReference>
<keyword evidence="1" id="KW-0732">Signal</keyword>
<evidence type="ECO:0000256" key="1">
    <source>
        <dbReference type="SAM" id="SignalP"/>
    </source>
</evidence>
<evidence type="ECO:0000313" key="3">
    <source>
        <dbReference type="Proteomes" id="UP001500740"/>
    </source>
</evidence>
<dbReference type="Gene3D" id="1.10.287.950">
    <property type="entry name" value="Methyl-accepting chemotaxis protein"/>
    <property type="match status" value="2"/>
</dbReference>
<gene>
    <name evidence="2" type="ORF">GCM10008935_05590</name>
</gene>
<dbReference type="SUPFAM" id="SSF58104">
    <property type="entry name" value="Methyl-accepting chemotaxis protein (MCP) signaling domain"/>
    <property type="match status" value="1"/>
</dbReference>
<accession>A0ABN0ZNE5</accession>
<organism evidence="2 3">
    <name type="scientific">Alkalibacillus silvisoli</name>
    <dbReference type="NCBI Taxonomy" id="392823"/>
    <lineage>
        <taxon>Bacteria</taxon>
        <taxon>Bacillati</taxon>
        <taxon>Bacillota</taxon>
        <taxon>Bacilli</taxon>
        <taxon>Bacillales</taxon>
        <taxon>Bacillaceae</taxon>
        <taxon>Alkalibacillus</taxon>
    </lineage>
</organism>
<dbReference type="NCBIfam" id="TIGR03057">
    <property type="entry name" value="xxxLxxG_by_4"/>
    <property type="match status" value="2"/>
</dbReference>
<dbReference type="Proteomes" id="UP001500740">
    <property type="component" value="Unassembled WGS sequence"/>
</dbReference>
<dbReference type="InterPro" id="IPR023908">
    <property type="entry name" value="xxxLxxG_rpt"/>
</dbReference>
<evidence type="ECO:0008006" key="4">
    <source>
        <dbReference type="Google" id="ProtNLM"/>
    </source>
</evidence>
<reference evidence="2 3" key="1">
    <citation type="journal article" date="2019" name="Int. J. Syst. Evol. Microbiol.">
        <title>The Global Catalogue of Microorganisms (GCM) 10K type strain sequencing project: providing services to taxonomists for standard genome sequencing and annotation.</title>
        <authorList>
            <consortium name="The Broad Institute Genomics Platform"/>
            <consortium name="The Broad Institute Genome Sequencing Center for Infectious Disease"/>
            <person name="Wu L."/>
            <person name="Ma J."/>
        </authorList>
    </citation>
    <scope>NUCLEOTIDE SEQUENCE [LARGE SCALE GENOMIC DNA]</scope>
    <source>
        <strain evidence="2 3">JCM 14193</strain>
    </source>
</reference>